<dbReference type="CDD" id="cd00198">
    <property type="entry name" value="vWFA"/>
    <property type="match status" value="1"/>
</dbReference>
<evidence type="ECO:0000256" key="1">
    <source>
        <dbReference type="SAM" id="MobiDB-lite"/>
    </source>
</evidence>
<evidence type="ECO:0000313" key="3">
    <source>
        <dbReference type="EMBL" id="CAB4848512.1"/>
    </source>
</evidence>
<dbReference type="EMBL" id="CAFBPU010000002">
    <property type="protein sequence ID" value="CAB5018694.1"/>
    <property type="molecule type" value="Genomic_DNA"/>
</dbReference>
<sequence>MPDLADIAATFGHLLHEAGVPVTPERSARFAQVIALAEPTTVVDLAALGRTTLVSGRDQIEIFDRVFSQVFRGFLDMAEFRGDSNVDPPPSSLPGDTAPGDPGRTGETHTRPRGASGLPGDDEQGSPEEEESESVLAAVSVEERLGEKDFADCSDDELRLINALIARLAFLPPLRLARRRRRHNAGTRLDVRATLRASHRTSGDPVTRVYRRNTRRPRRVVLIADVSGSMEPYARIYLHLMRGAVRALGSEAFVFATRLTRLTRQLGDTHPDVAYRNAALAAPDWSGGTRIGVALKTFIDQHGRRGMARGAVVVIVSDGWEVDDPRIISRSMEQLARLAFHIIWVNPRKAATGYAPLVGGMAAAMPYVDTFVSGHSLGALEAVMAAIRDSANDGRRRSTPGSIRLPELTPLLAAADAP</sequence>
<feature type="domain" description="VWFA" evidence="2">
    <location>
        <begin position="217"/>
        <end position="385"/>
    </location>
</feature>
<dbReference type="PIRSF" id="PIRSF010256">
    <property type="entry name" value="CoxE_vWa"/>
    <property type="match status" value="1"/>
</dbReference>
<dbReference type="Gene3D" id="3.40.50.410">
    <property type="entry name" value="von Willebrand factor, type A domain"/>
    <property type="match status" value="1"/>
</dbReference>
<name>A0A6J7BSF6_9ZZZZ</name>
<dbReference type="PANTHER" id="PTHR39338">
    <property type="entry name" value="BLL5662 PROTEIN-RELATED"/>
    <property type="match status" value="1"/>
</dbReference>
<dbReference type="InterPro" id="IPR008912">
    <property type="entry name" value="Uncharacterised_CoxE"/>
</dbReference>
<dbReference type="SUPFAM" id="SSF53300">
    <property type="entry name" value="vWA-like"/>
    <property type="match status" value="1"/>
</dbReference>
<gene>
    <name evidence="3" type="ORF">UFOPK3268_00619</name>
    <name evidence="4" type="ORF">UFOPK3752_01674</name>
    <name evidence="5" type="ORF">UFOPK4150_00101</name>
</gene>
<dbReference type="Pfam" id="PF05762">
    <property type="entry name" value="VWA_CoxE"/>
    <property type="match status" value="1"/>
</dbReference>
<dbReference type="InterPro" id="IPR002035">
    <property type="entry name" value="VWF_A"/>
</dbReference>
<dbReference type="PANTHER" id="PTHR39338:SF6">
    <property type="entry name" value="BLL5662 PROTEIN"/>
    <property type="match status" value="1"/>
</dbReference>
<dbReference type="InterPro" id="IPR036465">
    <property type="entry name" value="vWFA_dom_sf"/>
</dbReference>
<evidence type="ECO:0000313" key="4">
    <source>
        <dbReference type="EMBL" id="CAB4951290.1"/>
    </source>
</evidence>
<dbReference type="SMART" id="SM00327">
    <property type="entry name" value="VWA"/>
    <property type="match status" value="1"/>
</dbReference>
<dbReference type="AlphaFoldDB" id="A0A6J7BSF6"/>
<feature type="compositionally biased region" description="Acidic residues" evidence="1">
    <location>
        <begin position="120"/>
        <end position="133"/>
    </location>
</feature>
<dbReference type="InterPro" id="IPR011195">
    <property type="entry name" value="UCP010256"/>
</dbReference>
<reference evidence="3" key="1">
    <citation type="submission" date="2020-05" db="EMBL/GenBank/DDBJ databases">
        <authorList>
            <person name="Chiriac C."/>
            <person name="Salcher M."/>
            <person name="Ghai R."/>
            <person name="Kavagutti S V."/>
        </authorList>
    </citation>
    <scope>NUCLEOTIDE SEQUENCE</scope>
</reference>
<feature type="region of interest" description="Disordered" evidence="1">
    <location>
        <begin position="82"/>
        <end position="136"/>
    </location>
</feature>
<protein>
    <submittedName>
        <fullName evidence="3">Unannotated protein</fullName>
    </submittedName>
</protein>
<evidence type="ECO:0000259" key="2">
    <source>
        <dbReference type="SMART" id="SM00327"/>
    </source>
</evidence>
<evidence type="ECO:0000313" key="5">
    <source>
        <dbReference type="EMBL" id="CAB5018694.1"/>
    </source>
</evidence>
<organism evidence="3">
    <name type="scientific">freshwater metagenome</name>
    <dbReference type="NCBI Taxonomy" id="449393"/>
    <lineage>
        <taxon>unclassified sequences</taxon>
        <taxon>metagenomes</taxon>
        <taxon>ecological metagenomes</taxon>
    </lineage>
</organism>
<dbReference type="EMBL" id="CAFBND010000080">
    <property type="protein sequence ID" value="CAB4951290.1"/>
    <property type="molecule type" value="Genomic_DNA"/>
</dbReference>
<accession>A0A6J7BSF6</accession>
<dbReference type="EMBL" id="CAFBIZ010000060">
    <property type="protein sequence ID" value="CAB4848512.1"/>
    <property type="molecule type" value="Genomic_DNA"/>
</dbReference>
<proteinExistence type="predicted"/>